<evidence type="ECO:0000313" key="2">
    <source>
        <dbReference type="EMBL" id="CAH1394299.1"/>
    </source>
</evidence>
<evidence type="ECO:0000313" key="3">
    <source>
        <dbReference type="Proteomes" id="UP001152798"/>
    </source>
</evidence>
<reference evidence="2" key="1">
    <citation type="submission" date="2022-01" db="EMBL/GenBank/DDBJ databases">
        <authorList>
            <person name="King R."/>
        </authorList>
    </citation>
    <scope>NUCLEOTIDE SEQUENCE</scope>
</reference>
<dbReference type="AlphaFoldDB" id="A0A9P0E5I0"/>
<gene>
    <name evidence="2" type="ORF">NEZAVI_LOCUS4825</name>
</gene>
<dbReference type="Proteomes" id="UP001152798">
    <property type="component" value="Chromosome 2"/>
</dbReference>
<name>A0A9P0E5I0_NEZVI</name>
<keyword evidence="3" id="KW-1185">Reference proteome</keyword>
<feature type="region of interest" description="Disordered" evidence="1">
    <location>
        <begin position="72"/>
        <end position="106"/>
    </location>
</feature>
<dbReference type="OrthoDB" id="6624440at2759"/>
<dbReference type="EMBL" id="OV725078">
    <property type="protein sequence ID" value="CAH1394299.1"/>
    <property type="molecule type" value="Genomic_DNA"/>
</dbReference>
<protein>
    <submittedName>
        <fullName evidence="2">Uncharacterized protein</fullName>
    </submittedName>
</protein>
<proteinExistence type="predicted"/>
<sequence>MVRVEKMKDSFVGIYFMLNKEEKITEDYYKRYFKPNDNPNFVEYDPLIHGWRGQEPRRNWVPPVSVAPKTTLKVTPQTSGRAAEEAEETVAEAGDQLLDGSPSTSRRSGFKIFCQCFGKK</sequence>
<organism evidence="2 3">
    <name type="scientific">Nezara viridula</name>
    <name type="common">Southern green stink bug</name>
    <name type="synonym">Cimex viridulus</name>
    <dbReference type="NCBI Taxonomy" id="85310"/>
    <lineage>
        <taxon>Eukaryota</taxon>
        <taxon>Metazoa</taxon>
        <taxon>Ecdysozoa</taxon>
        <taxon>Arthropoda</taxon>
        <taxon>Hexapoda</taxon>
        <taxon>Insecta</taxon>
        <taxon>Pterygota</taxon>
        <taxon>Neoptera</taxon>
        <taxon>Paraneoptera</taxon>
        <taxon>Hemiptera</taxon>
        <taxon>Heteroptera</taxon>
        <taxon>Panheteroptera</taxon>
        <taxon>Pentatomomorpha</taxon>
        <taxon>Pentatomoidea</taxon>
        <taxon>Pentatomidae</taxon>
        <taxon>Pentatominae</taxon>
        <taxon>Nezara</taxon>
    </lineage>
</organism>
<evidence type="ECO:0000256" key="1">
    <source>
        <dbReference type="SAM" id="MobiDB-lite"/>
    </source>
</evidence>
<accession>A0A9P0E5I0</accession>